<organism evidence="3 4">
    <name type="scientific">Staphylotrichum longicolle</name>
    <dbReference type="NCBI Taxonomy" id="669026"/>
    <lineage>
        <taxon>Eukaryota</taxon>
        <taxon>Fungi</taxon>
        <taxon>Dikarya</taxon>
        <taxon>Ascomycota</taxon>
        <taxon>Pezizomycotina</taxon>
        <taxon>Sordariomycetes</taxon>
        <taxon>Sordariomycetidae</taxon>
        <taxon>Sordariales</taxon>
        <taxon>Chaetomiaceae</taxon>
        <taxon>Staphylotrichum</taxon>
    </lineage>
</organism>
<dbReference type="AlphaFoldDB" id="A0AAD4F5V9"/>
<feature type="domain" description="Heterokaryon incompatibility" evidence="2">
    <location>
        <begin position="362"/>
        <end position="527"/>
    </location>
</feature>
<dbReference type="InterPro" id="IPR010730">
    <property type="entry name" value="HET"/>
</dbReference>
<protein>
    <recommendedName>
        <fullName evidence="2">Heterokaryon incompatibility domain-containing protein</fullName>
    </recommendedName>
</protein>
<accession>A0AAD4F5V9</accession>
<comment type="caution">
    <text evidence="3">The sequence shown here is derived from an EMBL/GenBank/DDBJ whole genome shotgun (WGS) entry which is preliminary data.</text>
</comment>
<keyword evidence="4" id="KW-1185">Reference proteome</keyword>
<sequence length="864" mass="95301">MGSACPDEDPFRQGVVDVLSTTGTLSQERSTALIQLCDDGVIDRSAVLRCSEELIPELLTRVQGRAAAVSTLKTDALSALETVLSLLAQLGDLQEGEDLASKLLLIESPDAVPEFAAIERTVFQLARAQTAGPDDGRMDVALLYRLVAVLLGAVYARSRHALDAVNLDRSISNLDAALVFVPEDASLHRFSQAVRRLQAEVQQIKTLLLRIEAEEDRQGLQGTLCGTCFDLQRIHGYHDDEEPVLRMLFSDVLRMANKRCYACTILRDATASMYATVGIPWQNILRLVCVNLSAMAWWMNKRSEDFDSTVTRAEIFYGKDAPLQVMVQPKNRPGDGQGEGSQQGIPVFQLYALQAPGERGRYAALSHCWGTVMPPRTTKSALTAFQQCLPPSCFPPTFRDALLTCRRLNIPYLWIDSVCIIQDDTADWEAEAPKMGQVYHNAFLTIAAASAADSAAGFLRPRSAVTCSRRLTTMTHSADDTVHEVSIFVRDWFSYDPWIATVGDGPGTDPARRAPHLLDTRAWTLQEALLSRRVLRFAAHETVWQCAATHRSESLPHDLLYKEAPRVLQLEKLRRRGGEDEGFFGRADNPRLVWEEALPSYTDRKITYASDWLPAISGFAAALAGVTGMTYVGGMWKELLGGTLCWRVPSGIRAERHEEYYAPSWSWASLMGRVQMASSCGAEALLTTEVVDVTWSLATRSPYGLLKDASLTIKGLMLEVLVGPSVNDKDDDDDDGHFVVWFPTQLSHIFGKRHVTRTDAYLDIIDEKGNAPDLKDGLPLSILFIQAAPGTGGFSWIAGLLLVPSQSQSRAENSQQTYRRIGTGWVLMHCDQVVDGFGLDENSPASRVADALISEGYEKTVTIV</sequence>
<dbReference type="EMBL" id="JAHCVI010000001">
    <property type="protein sequence ID" value="KAG7293470.1"/>
    <property type="molecule type" value="Genomic_DNA"/>
</dbReference>
<keyword evidence="1" id="KW-0175">Coiled coil</keyword>
<feature type="coiled-coil region" evidence="1">
    <location>
        <begin position="187"/>
        <end position="217"/>
    </location>
</feature>
<evidence type="ECO:0000313" key="3">
    <source>
        <dbReference type="EMBL" id="KAG7293470.1"/>
    </source>
</evidence>
<proteinExistence type="predicted"/>
<dbReference type="Proteomes" id="UP001197093">
    <property type="component" value="Unassembled WGS sequence"/>
</dbReference>
<dbReference type="PANTHER" id="PTHR33112:SF16">
    <property type="entry name" value="HETEROKARYON INCOMPATIBILITY DOMAIN-CONTAINING PROTEIN"/>
    <property type="match status" value="1"/>
</dbReference>
<evidence type="ECO:0000313" key="4">
    <source>
        <dbReference type="Proteomes" id="UP001197093"/>
    </source>
</evidence>
<name>A0AAD4F5V9_9PEZI</name>
<evidence type="ECO:0000256" key="1">
    <source>
        <dbReference type="SAM" id="Coils"/>
    </source>
</evidence>
<reference evidence="3" key="1">
    <citation type="submission" date="2023-02" db="EMBL/GenBank/DDBJ databases">
        <authorList>
            <person name="Palmer J.M."/>
        </authorList>
    </citation>
    <scope>NUCLEOTIDE SEQUENCE</scope>
    <source>
        <strain evidence="3">FW57</strain>
    </source>
</reference>
<evidence type="ECO:0000259" key="2">
    <source>
        <dbReference type="Pfam" id="PF06985"/>
    </source>
</evidence>
<dbReference type="PANTHER" id="PTHR33112">
    <property type="entry name" value="DOMAIN PROTEIN, PUTATIVE-RELATED"/>
    <property type="match status" value="1"/>
</dbReference>
<gene>
    <name evidence="3" type="ORF">NEMBOFW57_003521</name>
</gene>
<dbReference type="Pfam" id="PF06985">
    <property type="entry name" value="HET"/>
    <property type="match status" value="1"/>
</dbReference>